<dbReference type="OrthoDB" id="505919at2"/>
<dbReference type="InterPro" id="IPR002656">
    <property type="entry name" value="Acyl_transf_3_dom"/>
</dbReference>
<evidence type="ECO:0000256" key="1">
    <source>
        <dbReference type="SAM" id="Phobius"/>
    </source>
</evidence>
<dbReference type="PANTHER" id="PTHR23028:SF131">
    <property type="entry name" value="BLR2367 PROTEIN"/>
    <property type="match status" value="1"/>
</dbReference>
<feature type="transmembrane region" description="Helical" evidence="1">
    <location>
        <begin position="27"/>
        <end position="47"/>
    </location>
</feature>
<keyword evidence="1" id="KW-1133">Transmembrane helix</keyword>
<gene>
    <name evidence="3" type="ORF">BWR60_02735</name>
</gene>
<dbReference type="GO" id="GO:0016020">
    <property type="term" value="C:membrane"/>
    <property type="evidence" value="ECO:0007669"/>
    <property type="project" value="TreeGrafter"/>
</dbReference>
<feature type="transmembrane region" description="Helical" evidence="1">
    <location>
        <begin position="171"/>
        <end position="191"/>
    </location>
</feature>
<dbReference type="InterPro" id="IPR050879">
    <property type="entry name" value="Acyltransferase_3"/>
</dbReference>
<keyword evidence="1" id="KW-0812">Transmembrane</keyword>
<keyword evidence="1" id="KW-0472">Membrane</keyword>
<dbReference type="GO" id="GO:0000271">
    <property type="term" value="P:polysaccharide biosynthetic process"/>
    <property type="evidence" value="ECO:0007669"/>
    <property type="project" value="TreeGrafter"/>
</dbReference>
<dbReference type="STRING" id="1122125.GCA_000423185_02933"/>
<feature type="domain" description="Acyltransferase 3" evidence="2">
    <location>
        <begin position="30"/>
        <end position="368"/>
    </location>
</feature>
<reference evidence="4" key="1">
    <citation type="submission" date="2017-05" db="EMBL/GenBank/DDBJ databases">
        <authorList>
            <person name="Macchi M."/>
            <person name="Festa S."/>
            <person name="Coppotelli B.M."/>
            <person name="Morelli I.S."/>
        </authorList>
    </citation>
    <scope>NUCLEOTIDE SEQUENCE [LARGE SCALE GENOMIC DNA]</scope>
    <source>
        <strain evidence="4">I</strain>
    </source>
</reference>
<sequence length="397" mass="42859">MVRSIRRRRQQHSGAMAEASLRSRQQYFPALTALRGIAALCVVVFHYSVGSFPNLHLTDTTFFVGKSYLFVDLFFALSGFILMHVYGRSFADGPSATTVGPFLRARLARLYPLHLAILGGFVLLELLKLAIDGPGLGAFGGTHTLPTLPGSLLLLNATGIYDTLTWNGPSWSISAEWLVGLAFPLLVPIVARLRPAGLLLLYVATLAGFALLSAGPRLDLDLTSDWGVPRCFLGFTGGMVLYRVWRDGAPGWMATDAAALATAAGIVLAMHLNTRGVFIVPLFGLLILCLAQNTARVGRAMATRPMIFLGEISYAVYLAQILVLDSVHLGWRLATGHEFEEAGFSALQSLGIIALMVAALLPISVLLHRAVEVPARGWLRRAGLPRPLRPAIVQRPG</sequence>
<feature type="transmembrane region" description="Helical" evidence="1">
    <location>
        <begin position="227"/>
        <end position="245"/>
    </location>
</feature>
<organism evidence="3 4">
    <name type="scientific">Inquilinus limosus</name>
    <dbReference type="NCBI Taxonomy" id="171674"/>
    <lineage>
        <taxon>Bacteria</taxon>
        <taxon>Pseudomonadati</taxon>
        <taxon>Pseudomonadota</taxon>
        <taxon>Alphaproteobacteria</taxon>
        <taxon>Rhodospirillales</taxon>
        <taxon>Rhodospirillaceae</taxon>
        <taxon>Inquilinus</taxon>
    </lineage>
</organism>
<dbReference type="PANTHER" id="PTHR23028">
    <property type="entry name" value="ACETYLTRANSFERASE"/>
    <property type="match status" value="1"/>
</dbReference>
<evidence type="ECO:0000313" key="4">
    <source>
        <dbReference type="Proteomes" id="UP000196655"/>
    </source>
</evidence>
<comment type="caution">
    <text evidence="3">The sequence shown here is derived from an EMBL/GenBank/DDBJ whole genome shotgun (WGS) entry which is preliminary data.</text>
</comment>
<feature type="transmembrane region" description="Helical" evidence="1">
    <location>
        <begin position="252"/>
        <end position="272"/>
    </location>
</feature>
<evidence type="ECO:0000313" key="3">
    <source>
        <dbReference type="EMBL" id="OWJ68683.1"/>
    </source>
</evidence>
<accession>A0A211ZTV5</accession>
<dbReference type="AlphaFoldDB" id="A0A211ZTV5"/>
<name>A0A211ZTV5_9PROT</name>
<dbReference type="Pfam" id="PF01757">
    <property type="entry name" value="Acyl_transf_3"/>
    <property type="match status" value="1"/>
</dbReference>
<proteinExistence type="predicted"/>
<feature type="transmembrane region" description="Helical" evidence="1">
    <location>
        <begin position="307"/>
        <end position="331"/>
    </location>
</feature>
<dbReference type="GO" id="GO:0016747">
    <property type="term" value="F:acyltransferase activity, transferring groups other than amino-acyl groups"/>
    <property type="evidence" value="ECO:0007669"/>
    <property type="project" value="InterPro"/>
</dbReference>
<feature type="transmembrane region" description="Helical" evidence="1">
    <location>
        <begin position="107"/>
        <end position="127"/>
    </location>
</feature>
<protein>
    <recommendedName>
        <fullName evidence="2">Acyltransferase 3 domain-containing protein</fullName>
    </recommendedName>
</protein>
<evidence type="ECO:0000259" key="2">
    <source>
        <dbReference type="Pfam" id="PF01757"/>
    </source>
</evidence>
<dbReference type="Proteomes" id="UP000196655">
    <property type="component" value="Unassembled WGS sequence"/>
</dbReference>
<dbReference type="EMBL" id="NHON01000003">
    <property type="protein sequence ID" value="OWJ68683.1"/>
    <property type="molecule type" value="Genomic_DNA"/>
</dbReference>
<feature type="transmembrane region" description="Helical" evidence="1">
    <location>
        <begin position="198"/>
        <end position="215"/>
    </location>
</feature>
<feature type="transmembrane region" description="Helical" evidence="1">
    <location>
        <begin position="278"/>
        <end position="295"/>
    </location>
</feature>
<feature type="transmembrane region" description="Helical" evidence="1">
    <location>
        <begin position="351"/>
        <end position="371"/>
    </location>
</feature>
<feature type="transmembrane region" description="Helical" evidence="1">
    <location>
        <begin position="67"/>
        <end position="86"/>
    </location>
</feature>
<keyword evidence="4" id="KW-1185">Reference proteome</keyword>